<name>A0A9Y2NZZ2_9RHOB</name>
<gene>
    <name evidence="8" type="ORF">QPJ95_15800</name>
</gene>
<evidence type="ECO:0000256" key="1">
    <source>
        <dbReference type="ARBA" id="ARBA00022723"/>
    </source>
</evidence>
<keyword evidence="3" id="KW-0186">Copper</keyword>
<feature type="domain" description="Plastocyanin-like" evidence="7">
    <location>
        <begin position="36"/>
        <end position="146"/>
    </location>
</feature>
<evidence type="ECO:0000313" key="8">
    <source>
        <dbReference type="EMBL" id="WIY24076.1"/>
    </source>
</evidence>
<dbReference type="RefSeq" id="WP_270917080.1">
    <property type="nucleotide sequence ID" value="NZ_CP127247.1"/>
</dbReference>
<proteinExistence type="predicted"/>
<reference evidence="8 9" key="1">
    <citation type="submission" date="2023-06" db="EMBL/GenBank/DDBJ databases">
        <title>Parasedimentitalea psychrophila sp. nov., a psychrophilic bacterium isolated from deep-sea sediment.</title>
        <authorList>
            <person name="Li A."/>
        </authorList>
    </citation>
    <scope>NUCLEOTIDE SEQUENCE [LARGE SCALE GENOMIC DNA]</scope>
    <source>
        <strain evidence="8 9">QS115</strain>
    </source>
</reference>
<keyword evidence="4" id="KW-0732">Signal</keyword>
<dbReference type="Pfam" id="PF00394">
    <property type="entry name" value="Cu-oxidase"/>
    <property type="match status" value="1"/>
</dbReference>
<dbReference type="AlphaFoldDB" id="A0A9Y2NZZ2"/>
<evidence type="ECO:0000256" key="4">
    <source>
        <dbReference type="SAM" id="SignalP"/>
    </source>
</evidence>
<dbReference type="InterPro" id="IPR008972">
    <property type="entry name" value="Cupredoxin"/>
</dbReference>
<evidence type="ECO:0000256" key="2">
    <source>
        <dbReference type="ARBA" id="ARBA00023002"/>
    </source>
</evidence>
<dbReference type="Pfam" id="PF07731">
    <property type="entry name" value="Cu-oxidase_2"/>
    <property type="match status" value="1"/>
</dbReference>
<dbReference type="PANTHER" id="PTHR11709:SF394">
    <property type="entry name" value="FI03373P-RELATED"/>
    <property type="match status" value="1"/>
</dbReference>
<evidence type="ECO:0000259" key="6">
    <source>
        <dbReference type="Pfam" id="PF07731"/>
    </source>
</evidence>
<dbReference type="Pfam" id="PF07732">
    <property type="entry name" value="Cu-oxidase_3"/>
    <property type="match status" value="1"/>
</dbReference>
<dbReference type="EMBL" id="CP127247">
    <property type="protein sequence ID" value="WIY24076.1"/>
    <property type="molecule type" value="Genomic_DNA"/>
</dbReference>
<organism evidence="8 9">
    <name type="scientific">Parasedimentitalea psychrophila</name>
    <dbReference type="NCBI Taxonomy" id="2997337"/>
    <lineage>
        <taxon>Bacteria</taxon>
        <taxon>Pseudomonadati</taxon>
        <taxon>Pseudomonadota</taxon>
        <taxon>Alphaproteobacteria</taxon>
        <taxon>Rhodobacterales</taxon>
        <taxon>Paracoccaceae</taxon>
        <taxon>Parasedimentitalea</taxon>
    </lineage>
</organism>
<evidence type="ECO:0000256" key="3">
    <source>
        <dbReference type="ARBA" id="ARBA00023008"/>
    </source>
</evidence>
<dbReference type="InterPro" id="IPR002355">
    <property type="entry name" value="Cu_oxidase_Cu_BS"/>
</dbReference>
<dbReference type="InterPro" id="IPR011706">
    <property type="entry name" value="Cu-oxidase_C"/>
</dbReference>
<protein>
    <submittedName>
        <fullName evidence="8">Multicopper oxidase family protein</fullName>
    </submittedName>
</protein>
<keyword evidence="9" id="KW-1185">Reference proteome</keyword>
<dbReference type="GO" id="GO:0016491">
    <property type="term" value="F:oxidoreductase activity"/>
    <property type="evidence" value="ECO:0007669"/>
    <property type="project" value="UniProtKB-KW"/>
</dbReference>
<dbReference type="KEGG" id="ppso:QPJ95_15800"/>
<feature type="domain" description="Plastocyanin-like" evidence="6">
    <location>
        <begin position="318"/>
        <end position="434"/>
    </location>
</feature>
<keyword evidence="2" id="KW-0560">Oxidoreductase</keyword>
<sequence>MKRREFLTAGCAAILAPQLSWAATPLELIAQSVSAQILPGGSPKTAMWGYNGTTPGPELRLPQGGFLDVRFLNQIDQGSAVHWHGLRADNAMDGVPGLTQDVVPSGDAFTYRFRAPDAGTFWYHSHNRSWEQVAKGLYGPLIVEETNPPDVDHDITVLIDDWRMSDTGVLAADFDSPHDQAHAGRLGNFARAIITTEGAVRTGDRLRLRLINVATDRVFPIDLTGIQGKLVALDGMPLAEPQDIADLVLAPAQRADIIADVTSPQGVQFVFPTRDGPYVMGEISSTGTNNHRVASIIPPLPANRVAQPDLDNALALTLTMDGGAMSPRNTLTDIWGLNGQSGLTDIPFHSFKRGQTARITLVNNTRFPHGIHLHGHHFFEVEADGNPAAFRDTTLVDAGDTRDILCVFDNPGKWLLHCHMLGHQAAGMKTWLEVA</sequence>
<dbReference type="SUPFAM" id="SSF49503">
    <property type="entry name" value="Cupredoxins"/>
    <property type="match status" value="3"/>
</dbReference>
<evidence type="ECO:0000313" key="9">
    <source>
        <dbReference type="Proteomes" id="UP001238334"/>
    </source>
</evidence>
<dbReference type="CDD" id="cd13861">
    <property type="entry name" value="CuRO_1_CumA_like"/>
    <property type="match status" value="1"/>
</dbReference>
<evidence type="ECO:0000259" key="7">
    <source>
        <dbReference type="Pfam" id="PF07732"/>
    </source>
</evidence>
<feature type="domain" description="Plastocyanin-like" evidence="5">
    <location>
        <begin position="191"/>
        <end position="264"/>
    </location>
</feature>
<dbReference type="PROSITE" id="PS00080">
    <property type="entry name" value="MULTICOPPER_OXIDASE2"/>
    <property type="match status" value="1"/>
</dbReference>
<dbReference type="InterPro" id="IPR011707">
    <property type="entry name" value="Cu-oxidase-like_N"/>
</dbReference>
<dbReference type="InterPro" id="IPR045087">
    <property type="entry name" value="Cu-oxidase_fam"/>
</dbReference>
<dbReference type="InterPro" id="IPR001117">
    <property type="entry name" value="Cu-oxidase_2nd"/>
</dbReference>
<dbReference type="Gene3D" id="2.60.40.420">
    <property type="entry name" value="Cupredoxins - blue copper proteins"/>
    <property type="match status" value="3"/>
</dbReference>
<dbReference type="PANTHER" id="PTHR11709">
    <property type="entry name" value="MULTI-COPPER OXIDASE"/>
    <property type="match status" value="1"/>
</dbReference>
<evidence type="ECO:0000259" key="5">
    <source>
        <dbReference type="Pfam" id="PF00394"/>
    </source>
</evidence>
<accession>A0A9Y2NZZ2</accession>
<feature type="chain" id="PRO_5040838181" evidence="4">
    <location>
        <begin position="23"/>
        <end position="435"/>
    </location>
</feature>
<dbReference type="GO" id="GO:0005507">
    <property type="term" value="F:copper ion binding"/>
    <property type="evidence" value="ECO:0007669"/>
    <property type="project" value="InterPro"/>
</dbReference>
<dbReference type="Proteomes" id="UP001238334">
    <property type="component" value="Chromosome"/>
</dbReference>
<feature type="signal peptide" evidence="4">
    <location>
        <begin position="1"/>
        <end position="22"/>
    </location>
</feature>
<keyword evidence="1" id="KW-0479">Metal-binding</keyword>